<dbReference type="PROSITE" id="PS51795">
    <property type="entry name" value="ZF_FLZ"/>
    <property type="match status" value="1"/>
</dbReference>
<evidence type="ECO:0000256" key="4">
    <source>
        <dbReference type="PROSITE-ProRule" id="PRU01131"/>
    </source>
</evidence>
<name>A0AAD5NZ01_ACENE</name>
<reference evidence="6" key="2">
    <citation type="submission" date="2023-02" db="EMBL/GenBank/DDBJ databases">
        <authorList>
            <person name="Swenson N.G."/>
            <person name="Wegrzyn J.L."/>
            <person name="Mcevoy S.L."/>
        </authorList>
    </citation>
    <scope>NUCLEOTIDE SEQUENCE</scope>
    <source>
        <strain evidence="6">91603</strain>
        <tissue evidence="6">Leaf</tissue>
    </source>
</reference>
<keyword evidence="7" id="KW-1185">Reference proteome</keyword>
<comment type="similarity">
    <text evidence="1">Belongs to the FLZ family.</text>
</comment>
<proteinExistence type="inferred from homology"/>
<evidence type="ECO:0000256" key="1">
    <source>
        <dbReference type="ARBA" id="ARBA00009374"/>
    </source>
</evidence>
<keyword evidence="3" id="KW-0862">Zinc</keyword>
<organism evidence="6 7">
    <name type="scientific">Acer negundo</name>
    <name type="common">Box elder</name>
    <dbReference type="NCBI Taxonomy" id="4023"/>
    <lineage>
        <taxon>Eukaryota</taxon>
        <taxon>Viridiplantae</taxon>
        <taxon>Streptophyta</taxon>
        <taxon>Embryophyta</taxon>
        <taxon>Tracheophyta</taxon>
        <taxon>Spermatophyta</taxon>
        <taxon>Magnoliopsida</taxon>
        <taxon>eudicotyledons</taxon>
        <taxon>Gunneridae</taxon>
        <taxon>Pentapetalae</taxon>
        <taxon>rosids</taxon>
        <taxon>malvids</taxon>
        <taxon>Sapindales</taxon>
        <taxon>Sapindaceae</taxon>
        <taxon>Hippocastanoideae</taxon>
        <taxon>Acereae</taxon>
        <taxon>Acer</taxon>
    </lineage>
</organism>
<dbReference type="GO" id="GO:0008270">
    <property type="term" value="F:zinc ion binding"/>
    <property type="evidence" value="ECO:0007669"/>
    <property type="project" value="UniProtKB-KW"/>
</dbReference>
<dbReference type="InterPro" id="IPR044585">
    <property type="entry name" value="FLZ10/11"/>
</dbReference>
<dbReference type="PANTHER" id="PTHR46868">
    <property type="entry name" value="FCS-LIKE ZINC FINGER 11"/>
    <property type="match status" value="1"/>
</dbReference>
<accession>A0AAD5NZ01</accession>
<reference evidence="6" key="1">
    <citation type="journal article" date="2022" name="Plant J.">
        <title>Strategies of tolerance reflected in two North American maple genomes.</title>
        <authorList>
            <person name="McEvoy S.L."/>
            <person name="Sezen U.U."/>
            <person name="Trouern-Trend A."/>
            <person name="McMahon S.M."/>
            <person name="Schaberg P.G."/>
            <person name="Yang J."/>
            <person name="Wegrzyn J.L."/>
            <person name="Swenson N.G."/>
        </authorList>
    </citation>
    <scope>NUCLEOTIDE SEQUENCE</scope>
    <source>
        <strain evidence="6">91603</strain>
    </source>
</reference>
<evidence type="ECO:0000256" key="3">
    <source>
        <dbReference type="ARBA" id="ARBA00022771"/>
    </source>
</evidence>
<dbReference type="Pfam" id="PF04570">
    <property type="entry name" value="zf-FLZ"/>
    <property type="match status" value="1"/>
</dbReference>
<dbReference type="Proteomes" id="UP001064489">
    <property type="component" value="Chromosome 6"/>
</dbReference>
<sequence length="451" mass="50298">MITSSWVITQDVFTRRFQGLNDLPLLALERAQTDKKEELLKRLVFRYIMLRKRNRSVEKEQQMGHLKMSIAGFETSTLSSDNHKNNSFFSAPGLFVGLSPKGLSDSDSVRSPTSPLDFRVFSNLGSTLRSPKSPCNGQHKCWDTIKVGLSIIDSLKDDNDKFSGKVLRSESKNILFGPQMRTKTPNSHETHININSFVEAPKSLPKNYAIFPYTQIKSPLHKGNSDVVFEIGETPIEPPELPFGRIRSCSLDSCRSFSALAGFAPRSSNLSYESSGLENLAGGIPNSNNFAHIKPNSMLEPVGSDNGFTESLSATEIELSEEYTRVISHGPNPKTTHIYGDCILDCCTNDLSYFDKNGVKELEGGVTSSNTPYPSDDFLSFCHSCNKKLEGRDIYIYRGEKAFCSLDCRSEQILIDEKLEKTKTMSCENSFLTDEDDKDEELSEAGIFCTT</sequence>
<gene>
    <name evidence="6" type="ORF">LWI28_003634</name>
</gene>
<comment type="caution">
    <text evidence="6">The sequence shown here is derived from an EMBL/GenBank/DDBJ whole genome shotgun (WGS) entry which is preliminary data.</text>
</comment>
<protein>
    <recommendedName>
        <fullName evidence="5">FLZ-type domain-containing protein</fullName>
    </recommendedName>
</protein>
<dbReference type="InterPro" id="IPR007650">
    <property type="entry name" value="Zf-FLZ_dom"/>
</dbReference>
<keyword evidence="2" id="KW-0479">Metal-binding</keyword>
<keyword evidence="3" id="KW-0863">Zinc-finger</keyword>
<evidence type="ECO:0000313" key="7">
    <source>
        <dbReference type="Proteomes" id="UP001064489"/>
    </source>
</evidence>
<feature type="zinc finger region" description="FLZ-type" evidence="4">
    <location>
        <begin position="377"/>
        <end position="420"/>
    </location>
</feature>
<dbReference type="PANTHER" id="PTHR46868:SF3">
    <property type="entry name" value="FCS-LIKE ZINC FINGER 11"/>
    <property type="match status" value="1"/>
</dbReference>
<dbReference type="AlphaFoldDB" id="A0AAD5NZ01"/>
<feature type="domain" description="FLZ-type" evidence="5">
    <location>
        <begin position="377"/>
        <end position="420"/>
    </location>
</feature>
<evidence type="ECO:0000313" key="6">
    <source>
        <dbReference type="EMBL" id="KAI9191102.1"/>
    </source>
</evidence>
<evidence type="ECO:0000259" key="5">
    <source>
        <dbReference type="PROSITE" id="PS51795"/>
    </source>
</evidence>
<dbReference type="EMBL" id="JAJSOW010000004">
    <property type="protein sequence ID" value="KAI9191102.1"/>
    <property type="molecule type" value="Genomic_DNA"/>
</dbReference>
<evidence type="ECO:0000256" key="2">
    <source>
        <dbReference type="ARBA" id="ARBA00022723"/>
    </source>
</evidence>